<dbReference type="SUPFAM" id="SSF46785">
    <property type="entry name" value="Winged helix' DNA-binding domain"/>
    <property type="match status" value="1"/>
</dbReference>
<dbReference type="Gene3D" id="3.40.190.290">
    <property type="match status" value="1"/>
</dbReference>
<keyword evidence="3" id="KW-0238">DNA-binding</keyword>
<evidence type="ECO:0000256" key="2">
    <source>
        <dbReference type="ARBA" id="ARBA00023015"/>
    </source>
</evidence>
<dbReference type="SUPFAM" id="SSF53850">
    <property type="entry name" value="Periplasmic binding protein-like II"/>
    <property type="match status" value="1"/>
</dbReference>
<sequence>MELRDLKSFIEVANHKSFTNAADHSYLTQSSLSKAIKKLENELGVELFDRSTRHLFLTDAGEVVYQQSQKAFAVLTEMNLLLDDLRNVTTGEIKIGIPPLIGTLFFPKIANDFYKYYPNVSLKLVEQGAKLIGRLVEDAQIDVGIVVLPANEEKLNISPFIQDDFVLFLHKDHKLAQRTSVTLNELKNEKFILFTKDFTLHDYIIQTCERSGFTPSISYQSSQWDLIIELVSSKLGITLLPKSIYKKQNNKNIKIVEIDNSALCWKIGIITKKDAYQSFALKEFLKMLNKGFEL</sequence>
<gene>
    <name evidence="6" type="ORF">AEA09_11285</name>
</gene>
<dbReference type="InterPro" id="IPR050950">
    <property type="entry name" value="HTH-type_LysR_regulators"/>
</dbReference>
<keyword evidence="4" id="KW-0804">Transcription</keyword>
<dbReference type="Gene3D" id="1.10.10.10">
    <property type="entry name" value="Winged helix-like DNA-binding domain superfamily/Winged helix DNA-binding domain"/>
    <property type="match status" value="1"/>
</dbReference>
<dbReference type="InterPro" id="IPR036388">
    <property type="entry name" value="WH-like_DNA-bd_sf"/>
</dbReference>
<evidence type="ECO:0000259" key="5">
    <source>
        <dbReference type="PROSITE" id="PS50931"/>
    </source>
</evidence>
<reference evidence="7" key="1">
    <citation type="submission" date="2015-07" db="EMBL/GenBank/DDBJ databases">
        <title>Fjat-14205 dsm 2895.</title>
        <authorList>
            <person name="Liu B."/>
            <person name="Wang J."/>
            <person name="Zhu Y."/>
            <person name="Liu G."/>
            <person name="Chen Q."/>
            <person name="Chen Z."/>
            <person name="Lan J."/>
            <person name="Che J."/>
            <person name="Ge C."/>
            <person name="Shi H."/>
            <person name="Pan Z."/>
            <person name="Liu X."/>
        </authorList>
    </citation>
    <scope>NUCLEOTIDE SEQUENCE [LARGE SCALE GENOMIC DNA]</scope>
    <source>
        <strain evidence="7">DSM 25560</strain>
    </source>
</reference>
<evidence type="ECO:0000313" key="7">
    <source>
        <dbReference type="Proteomes" id="UP000050668"/>
    </source>
</evidence>
<protein>
    <submittedName>
        <fullName evidence="6">LysR family transcriptional regulator</fullName>
    </submittedName>
</protein>
<comment type="caution">
    <text evidence="6">The sequence shown here is derived from an EMBL/GenBank/DDBJ whole genome shotgun (WGS) entry which is preliminary data.</text>
</comment>
<dbReference type="RefSeq" id="WP_053583932.1">
    <property type="nucleotide sequence ID" value="NZ_LGRV01000003.1"/>
</dbReference>
<comment type="similarity">
    <text evidence="1">Belongs to the LysR transcriptional regulatory family.</text>
</comment>
<dbReference type="Proteomes" id="UP000050668">
    <property type="component" value="Unassembled WGS sequence"/>
</dbReference>
<dbReference type="Pfam" id="PF00126">
    <property type="entry name" value="HTH_1"/>
    <property type="match status" value="1"/>
</dbReference>
<keyword evidence="7" id="KW-1185">Reference proteome</keyword>
<name>A0ABR5K2I8_9BACI</name>
<dbReference type="CDD" id="cd08438">
    <property type="entry name" value="PBP2_CidR"/>
    <property type="match status" value="1"/>
</dbReference>
<dbReference type="Pfam" id="PF03466">
    <property type="entry name" value="LysR_substrate"/>
    <property type="match status" value="1"/>
</dbReference>
<dbReference type="InterPro" id="IPR000847">
    <property type="entry name" value="LysR_HTH_N"/>
</dbReference>
<dbReference type="EMBL" id="LGRV01000003">
    <property type="protein sequence ID" value="KOS69071.1"/>
    <property type="molecule type" value="Genomic_DNA"/>
</dbReference>
<dbReference type="PRINTS" id="PR00039">
    <property type="entry name" value="HTHLYSR"/>
</dbReference>
<organism evidence="6 7">
    <name type="scientific">Lysinibacillus contaminans</name>
    <dbReference type="NCBI Taxonomy" id="1293441"/>
    <lineage>
        <taxon>Bacteria</taxon>
        <taxon>Bacillati</taxon>
        <taxon>Bacillota</taxon>
        <taxon>Bacilli</taxon>
        <taxon>Bacillales</taxon>
        <taxon>Bacillaceae</taxon>
        <taxon>Lysinibacillus</taxon>
    </lineage>
</organism>
<dbReference type="PANTHER" id="PTHR30419">
    <property type="entry name" value="HTH-TYPE TRANSCRIPTIONAL REGULATOR YBHD"/>
    <property type="match status" value="1"/>
</dbReference>
<dbReference type="PANTHER" id="PTHR30419:SF8">
    <property type="entry name" value="NITROGEN ASSIMILATION TRANSCRIPTIONAL ACTIVATOR-RELATED"/>
    <property type="match status" value="1"/>
</dbReference>
<accession>A0ABR5K2I8</accession>
<evidence type="ECO:0000313" key="6">
    <source>
        <dbReference type="EMBL" id="KOS69071.1"/>
    </source>
</evidence>
<feature type="domain" description="HTH lysR-type" evidence="5">
    <location>
        <begin position="1"/>
        <end position="58"/>
    </location>
</feature>
<evidence type="ECO:0000256" key="1">
    <source>
        <dbReference type="ARBA" id="ARBA00009437"/>
    </source>
</evidence>
<proteinExistence type="inferred from homology"/>
<dbReference type="PROSITE" id="PS50931">
    <property type="entry name" value="HTH_LYSR"/>
    <property type="match status" value="1"/>
</dbReference>
<dbReference type="InterPro" id="IPR005119">
    <property type="entry name" value="LysR_subst-bd"/>
</dbReference>
<dbReference type="InterPro" id="IPR036390">
    <property type="entry name" value="WH_DNA-bd_sf"/>
</dbReference>
<evidence type="ECO:0000256" key="4">
    <source>
        <dbReference type="ARBA" id="ARBA00023163"/>
    </source>
</evidence>
<evidence type="ECO:0000256" key="3">
    <source>
        <dbReference type="ARBA" id="ARBA00023125"/>
    </source>
</evidence>
<keyword evidence="2" id="KW-0805">Transcription regulation</keyword>